<keyword evidence="1" id="KW-0732">Signal</keyword>
<dbReference type="SUPFAM" id="SSF52317">
    <property type="entry name" value="Class I glutamine amidotransferase-like"/>
    <property type="match status" value="1"/>
</dbReference>
<dbReference type="AlphaFoldDB" id="A0A518DYC3"/>
<dbReference type="Proteomes" id="UP000317648">
    <property type="component" value="Chromosome"/>
</dbReference>
<sequence precursor="true">MRCCIAVAVLVLSGATRHVDAQTPQAAQNWGKARPAITVQPDGLYVAEAEEFQPIAPQAEGWQAKPFGENYYAATFANCFLSRQAFLGAPAQCEESVATINVDIQEAGRYLVLVRYEAAYRFETQFRVQVEQKGKKVVDRLYGARKNVKVWAFRQKLQTEVGWSWGAVENVVWEGHNVFASLQPGPAVIRLIAGKQPTPAAKRNVDLVMLTTDVDQVNMRIEKENYLPLDGMLTQSGDVHLKVTNLGAEPLKFTGGRAPSGGNWTEHSPYWVHLRNWKAPVIEVAPRQTSDWVEVGGLMDTLSGGQWSWTGNGKYKAEFGLKNPQGKIEPLAVFTGDGDLKLAADGDTRYSRRLRTTDAVVYDLLAWLKKENPAPHGKAPRLTPIFGYTFPAIEGNAKHQAAVAEFKQMFGLTDTQGGSTRGLGYIDVRSVATPKLAEYCQNLGAEAKQIRVVSLGDEISLPRPKGDAAGEQFHAWLKSRGLKPADILPAAGNAWEKIIYSVDPKLKDSQPGVYYWSMRYLYHYGIQATKERTDILRKHLPQAAIGANYSPHYPQEHMFLGEVYKWVSVFRENGMTLPWSEDYIWQVAVGTPQMNNINLDLFRAANRAHPERDVMYYVMAHAPNNTPRQWRRLFHGAVGHGATMINLFEFRPVQTAYTENHVDEPAMYGEVLKSFRELGTYEDIIQQGQVKAGQAALWFSETGDIWGDSKGSHAAAKRGLYTAIRHQQIPLDFIVEDDALSGVLSQYKVLYLTDAHVSSAASTKIAAWVQAGGQLFATAGAGMFDEQNQPNATLRNLLGVQQQSLEEPADKQIIWLKQDLPFTASMATVDWPVSEDPPEAVAMPVYSVRSRITTTEKPMAMFRDGGPAVVVRQAGKGKATYCAFLPSLSYYAPAIPQLPVDRGASDDAMVHFLPTDFDPQAAALIAAPAEGLHPSVLCSQPLVESTVIESKSGTAVFLVNWTPDRVSDLKVTITLPGTGKKAKLASGAPLKMETGENGAQVVTLDLETADVLIFR</sequence>
<dbReference type="GO" id="GO:0005975">
    <property type="term" value="P:carbohydrate metabolic process"/>
    <property type="evidence" value="ECO:0007669"/>
    <property type="project" value="InterPro"/>
</dbReference>
<dbReference type="OrthoDB" id="221669at2"/>
<dbReference type="Gene3D" id="3.20.20.80">
    <property type="entry name" value="Glycosidases"/>
    <property type="match status" value="1"/>
</dbReference>
<dbReference type="CDD" id="cd03143">
    <property type="entry name" value="A4_beta-galactosidase_middle_domain"/>
    <property type="match status" value="1"/>
</dbReference>
<evidence type="ECO:0000256" key="1">
    <source>
        <dbReference type="SAM" id="SignalP"/>
    </source>
</evidence>
<evidence type="ECO:0000313" key="4">
    <source>
        <dbReference type="Proteomes" id="UP000317648"/>
    </source>
</evidence>
<dbReference type="GO" id="GO:0004565">
    <property type="term" value="F:beta-galactosidase activity"/>
    <property type="evidence" value="ECO:0007669"/>
    <property type="project" value="InterPro"/>
</dbReference>
<gene>
    <name evidence="3" type="ORF">Pla8534_46680</name>
</gene>
<accession>A0A518DYC3</accession>
<reference evidence="3 4" key="1">
    <citation type="submission" date="2019-02" db="EMBL/GenBank/DDBJ databases">
        <title>Deep-cultivation of Planctomycetes and their phenomic and genomic characterization uncovers novel biology.</title>
        <authorList>
            <person name="Wiegand S."/>
            <person name="Jogler M."/>
            <person name="Boedeker C."/>
            <person name="Pinto D."/>
            <person name="Vollmers J."/>
            <person name="Rivas-Marin E."/>
            <person name="Kohn T."/>
            <person name="Peeters S.H."/>
            <person name="Heuer A."/>
            <person name="Rast P."/>
            <person name="Oberbeckmann S."/>
            <person name="Bunk B."/>
            <person name="Jeske O."/>
            <person name="Meyerdierks A."/>
            <person name="Storesund J.E."/>
            <person name="Kallscheuer N."/>
            <person name="Luecker S."/>
            <person name="Lage O.M."/>
            <person name="Pohl T."/>
            <person name="Merkel B.J."/>
            <person name="Hornburger P."/>
            <person name="Mueller R.-W."/>
            <person name="Bruemmer F."/>
            <person name="Labrenz M."/>
            <person name="Spormann A.M."/>
            <person name="Op den Camp H."/>
            <person name="Overmann J."/>
            <person name="Amann R."/>
            <person name="Jetten M.S.M."/>
            <person name="Mascher T."/>
            <person name="Medema M.H."/>
            <person name="Devos D.P."/>
            <person name="Kaster A.-K."/>
            <person name="Ovreas L."/>
            <person name="Rohde M."/>
            <person name="Galperin M.Y."/>
            <person name="Jogler C."/>
        </authorList>
    </citation>
    <scope>NUCLEOTIDE SEQUENCE [LARGE SCALE GENOMIC DNA]</scope>
    <source>
        <strain evidence="3 4">Pla85_3_4</strain>
    </source>
</reference>
<name>A0A518DYC3_9BACT</name>
<dbReference type="InterPro" id="IPR013738">
    <property type="entry name" value="Beta_galactosidase_Trimer"/>
</dbReference>
<proteinExistence type="predicted"/>
<feature type="signal peptide" evidence="1">
    <location>
        <begin position="1"/>
        <end position="21"/>
    </location>
</feature>
<evidence type="ECO:0000259" key="2">
    <source>
        <dbReference type="Pfam" id="PF08532"/>
    </source>
</evidence>
<evidence type="ECO:0000313" key="3">
    <source>
        <dbReference type="EMBL" id="QDU96846.1"/>
    </source>
</evidence>
<keyword evidence="4" id="KW-1185">Reference proteome</keyword>
<feature type="chain" id="PRO_5022233916" evidence="1">
    <location>
        <begin position="22"/>
        <end position="1015"/>
    </location>
</feature>
<dbReference type="Gene3D" id="3.40.50.880">
    <property type="match status" value="1"/>
</dbReference>
<organism evidence="3 4">
    <name type="scientific">Lignipirellula cremea</name>
    <dbReference type="NCBI Taxonomy" id="2528010"/>
    <lineage>
        <taxon>Bacteria</taxon>
        <taxon>Pseudomonadati</taxon>
        <taxon>Planctomycetota</taxon>
        <taxon>Planctomycetia</taxon>
        <taxon>Pirellulales</taxon>
        <taxon>Pirellulaceae</taxon>
        <taxon>Lignipirellula</taxon>
    </lineage>
</organism>
<dbReference type="KEGG" id="lcre:Pla8534_46680"/>
<dbReference type="RefSeq" id="WP_145055511.1">
    <property type="nucleotide sequence ID" value="NZ_CP036433.1"/>
</dbReference>
<feature type="domain" description="Beta-galactosidase trimerisation" evidence="2">
    <location>
        <begin position="718"/>
        <end position="886"/>
    </location>
</feature>
<dbReference type="EMBL" id="CP036433">
    <property type="protein sequence ID" value="QDU96846.1"/>
    <property type="molecule type" value="Genomic_DNA"/>
</dbReference>
<dbReference type="InterPro" id="IPR029062">
    <property type="entry name" value="Class_I_gatase-like"/>
</dbReference>
<dbReference type="Pfam" id="PF08532">
    <property type="entry name" value="Glyco_hydro_42M"/>
    <property type="match status" value="1"/>
</dbReference>
<protein>
    <submittedName>
        <fullName evidence="3">Beta-galactosidase trimerization domain protein</fullName>
    </submittedName>
</protein>